<keyword evidence="3" id="KW-1185">Reference proteome</keyword>
<feature type="chain" id="PRO_5013648048" evidence="1">
    <location>
        <begin position="19"/>
        <end position="90"/>
    </location>
</feature>
<dbReference type="Proteomes" id="UP000228934">
    <property type="component" value="Unassembled WGS sequence"/>
</dbReference>
<dbReference type="OrthoDB" id="10264956at2759"/>
<proteinExistence type="predicted"/>
<keyword evidence="1" id="KW-0732">Signal</keyword>
<dbReference type="EMBL" id="KV939573">
    <property type="protein sequence ID" value="PIO27581.1"/>
    <property type="molecule type" value="Genomic_DNA"/>
</dbReference>
<evidence type="ECO:0000313" key="2">
    <source>
        <dbReference type="EMBL" id="PIO27581.1"/>
    </source>
</evidence>
<evidence type="ECO:0000256" key="1">
    <source>
        <dbReference type="SAM" id="SignalP"/>
    </source>
</evidence>
<name>A0A2G9RJZ9_AQUCT</name>
<organism evidence="2 3">
    <name type="scientific">Aquarana catesbeiana</name>
    <name type="common">American bullfrog</name>
    <name type="synonym">Rana catesbeiana</name>
    <dbReference type="NCBI Taxonomy" id="8400"/>
    <lineage>
        <taxon>Eukaryota</taxon>
        <taxon>Metazoa</taxon>
        <taxon>Chordata</taxon>
        <taxon>Craniata</taxon>
        <taxon>Vertebrata</taxon>
        <taxon>Euteleostomi</taxon>
        <taxon>Amphibia</taxon>
        <taxon>Batrachia</taxon>
        <taxon>Anura</taxon>
        <taxon>Neobatrachia</taxon>
        <taxon>Ranoidea</taxon>
        <taxon>Ranidae</taxon>
        <taxon>Aquarana</taxon>
    </lineage>
</organism>
<evidence type="ECO:0000313" key="3">
    <source>
        <dbReference type="Proteomes" id="UP000228934"/>
    </source>
</evidence>
<gene>
    <name evidence="2" type="ORF">AB205_0040420</name>
</gene>
<sequence>MSTFIYGVLELLVRFVVGQFLVEEWDNWKSTCQLIQKGQAKNNGLIKSYTAKHTIDAPIRNRSQSEIICQLISIGLCIAILTAQLRQKHF</sequence>
<accession>A0A2G9RJZ9</accession>
<feature type="signal peptide" evidence="1">
    <location>
        <begin position="1"/>
        <end position="18"/>
    </location>
</feature>
<dbReference type="AlphaFoldDB" id="A0A2G9RJZ9"/>
<reference evidence="3" key="1">
    <citation type="journal article" date="2017" name="Nat. Commun.">
        <title>The North American bullfrog draft genome provides insight into hormonal regulation of long noncoding RNA.</title>
        <authorList>
            <person name="Hammond S.A."/>
            <person name="Warren R.L."/>
            <person name="Vandervalk B.P."/>
            <person name="Kucuk E."/>
            <person name="Khan H."/>
            <person name="Gibb E.A."/>
            <person name="Pandoh P."/>
            <person name="Kirk H."/>
            <person name="Zhao Y."/>
            <person name="Jones M."/>
            <person name="Mungall A.J."/>
            <person name="Coope R."/>
            <person name="Pleasance S."/>
            <person name="Moore R.A."/>
            <person name="Holt R.A."/>
            <person name="Round J.M."/>
            <person name="Ohora S."/>
            <person name="Walle B.V."/>
            <person name="Veldhoen N."/>
            <person name="Helbing C.C."/>
            <person name="Birol I."/>
        </authorList>
    </citation>
    <scope>NUCLEOTIDE SEQUENCE [LARGE SCALE GENOMIC DNA]</scope>
</reference>
<protein>
    <submittedName>
        <fullName evidence="2">Uncharacterized protein</fullName>
    </submittedName>
</protein>